<keyword evidence="7" id="KW-0804">Transcription</keyword>
<evidence type="ECO:0000256" key="7">
    <source>
        <dbReference type="ARBA" id="ARBA00023163"/>
    </source>
</evidence>
<dbReference type="InterPro" id="IPR009057">
    <property type="entry name" value="Homeodomain-like_sf"/>
</dbReference>
<feature type="domain" description="Response regulatory" evidence="11">
    <location>
        <begin position="3"/>
        <end position="120"/>
    </location>
</feature>
<dbReference type="InterPro" id="IPR018060">
    <property type="entry name" value="HTH_AraC"/>
</dbReference>
<keyword evidence="3 8" id="KW-0597">Phosphoprotein</keyword>
<dbReference type="Gene3D" id="1.10.10.60">
    <property type="entry name" value="Homeodomain-like"/>
    <property type="match status" value="2"/>
</dbReference>
<feature type="domain" description="HTH araC/xylS-type" evidence="10">
    <location>
        <begin position="416"/>
        <end position="515"/>
    </location>
</feature>
<dbReference type="RefSeq" id="WP_182299418.1">
    <property type="nucleotide sequence ID" value="NZ_CP041969.1"/>
</dbReference>
<dbReference type="PANTHER" id="PTHR42713:SF3">
    <property type="entry name" value="TRANSCRIPTIONAL REGULATORY PROTEIN HPTR"/>
    <property type="match status" value="1"/>
</dbReference>
<dbReference type="Proteomes" id="UP000515679">
    <property type="component" value="Chromosome"/>
</dbReference>
<feature type="modified residue" description="4-aspartylphosphate" evidence="8">
    <location>
        <position position="55"/>
    </location>
</feature>
<name>A0A7G5C1V2_9BACL</name>
<keyword evidence="2" id="KW-0963">Cytoplasm</keyword>
<dbReference type="PANTHER" id="PTHR42713">
    <property type="entry name" value="HISTIDINE KINASE-RELATED"/>
    <property type="match status" value="1"/>
</dbReference>
<sequence length="535" mass="60618">MKKVMLVDDEIVIRENIRVCIDWEKEGFVYCGDAPDGEVALPLIEKWMPDILITDIKMPFMNGLELSSIVRQRLPDTKIIILSGHDEFSYARSALQIGVEEYCLKPVHSVDLIKLLHSVGDKIDHERRMKERKAYTREKLFGDLCGGLISTTEAVEAAGALSLNVIAARYAVLICDLRCSDQSAYTDAATIVQAERIIDDKLANVIASWSFKRSRTEKVWIMHGDSASDLTATLDQLRNKLVPQLENELQGAVTFGIGSVQDRLQGIHVSFLEAEEDRNLHRLSKINRNELWSAAGRTTGATAYLDRGSFIEFLKIGTPAQLDDFVRGFAGCLTGVDWKSSMYGYYLLNELMLESLQEAKSVFRASENSDALVADLQGVIRKIASWEECCRFLTDLLEKLWAWRADAASKYADIIAKVKRFIQQQYVNDRLSLQDAAEHVRVSPSHLSKVFSQETDQTFIEYLTQTRIRKAMELLQATNDKSYEIAYRVGYNDAHYFSNLFKKMTGMTTREFRRQGMPGGRSAEGEYHDSPERLA</sequence>
<evidence type="ECO:0000313" key="13">
    <source>
        <dbReference type="Proteomes" id="UP000515679"/>
    </source>
</evidence>
<evidence type="ECO:0000259" key="11">
    <source>
        <dbReference type="PROSITE" id="PS50110"/>
    </source>
</evidence>
<dbReference type="KEGG" id="cchl:FPL14_19850"/>
<dbReference type="EMBL" id="CP041969">
    <property type="protein sequence ID" value="QMV43186.1"/>
    <property type="molecule type" value="Genomic_DNA"/>
</dbReference>
<evidence type="ECO:0000256" key="8">
    <source>
        <dbReference type="PROSITE-ProRule" id="PRU00169"/>
    </source>
</evidence>
<dbReference type="GO" id="GO:0003700">
    <property type="term" value="F:DNA-binding transcription factor activity"/>
    <property type="evidence" value="ECO:0007669"/>
    <property type="project" value="InterPro"/>
</dbReference>
<dbReference type="PROSITE" id="PS01124">
    <property type="entry name" value="HTH_ARAC_FAMILY_2"/>
    <property type="match status" value="1"/>
</dbReference>
<dbReference type="Pfam" id="PF00072">
    <property type="entry name" value="Response_reg"/>
    <property type="match status" value="1"/>
</dbReference>
<evidence type="ECO:0000256" key="1">
    <source>
        <dbReference type="ARBA" id="ARBA00004496"/>
    </source>
</evidence>
<evidence type="ECO:0000259" key="10">
    <source>
        <dbReference type="PROSITE" id="PS01124"/>
    </source>
</evidence>
<dbReference type="CDD" id="cd17536">
    <property type="entry name" value="REC_YesN-like"/>
    <property type="match status" value="1"/>
</dbReference>
<dbReference type="Pfam" id="PF17853">
    <property type="entry name" value="GGDEF_2"/>
    <property type="match status" value="1"/>
</dbReference>
<dbReference type="InterPro" id="IPR051552">
    <property type="entry name" value="HptR"/>
</dbReference>
<dbReference type="InterPro" id="IPR011006">
    <property type="entry name" value="CheY-like_superfamily"/>
</dbReference>
<gene>
    <name evidence="12" type="ORF">FPL14_19850</name>
</gene>
<evidence type="ECO:0000313" key="12">
    <source>
        <dbReference type="EMBL" id="QMV43186.1"/>
    </source>
</evidence>
<dbReference type="GO" id="GO:0043565">
    <property type="term" value="F:sequence-specific DNA binding"/>
    <property type="evidence" value="ECO:0007669"/>
    <property type="project" value="InterPro"/>
</dbReference>
<evidence type="ECO:0000256" key="4">
    <source>
        <dbReference type="ARBA" id="ARBA00023012"/>
    </source>
</evidence>
<evidence type="ECO:0000256" key="6">
    <source>
        <dbReference type="ARBA" id="ARBA00023125"/>
    </source>
</evidence>
<keyword evidence="6" id="KW-0238">DNA-binding</keyword>
<dbReference type="SUPFAM" id="SSF52172">
    <property type="entry name" value="CheY-like"/>
    <property type="match status" value="1"/>
</dbReference>
<keyword evidence="5" id="KW-0805">Transcription regulation</keyword>
<keyword evidence="13" id="KW-1185">Reference proteome</keyword>
<evidence type="ECO:0000256" key="9">
    <source>
        <dbReference type="SAM" id="MobiDB-lite"/>
    </source>
</evidence>
<evidence type="ECO:0000256" key="5">
    <source>
        <dbReference type="ARBA" id="ARBA00023015"/>
    </source>
</evidence>
<dbReference type="SUPFAM" id="SSF46689">
    <property type="entry name" value="Homeodomain-like"/>
    <property type="match status" value="2"/>
</dbReference>
<reference evidence="12 13" key="1">
    <citation type="submission" date="2019-07" db="EMBL/GenBank/DDBJ databases">
        <authorList>
            <person name="Kim J.K."/>
            <person name="Cheong H.-M."/>
            <person name="Choi Y."/>
            <person name="Hwang K.J."/>
            <person name="Lee S."/>
            <person name="Choi C."/>
        </authorList>
    </citation>
    <scope>NUCLEOTIDE SEQUENCE [LARGE SCALE GENOMIC DNA]</scope>
    <source>
        <strain evidence="12 13">KS 22</strain>
    </source>
</reference>
<protein>
    <submittedName>
        <fullName evidence="12">Response regulator</fullName>
    </submittedName>
</protein>
<organism evidence="12 13">
    <name type="scientific">Cohnella cholangitidis</name>
    <dbReference type="NCBI Taxonomy" id="2598458"/>
    <lineage>
        <taxon>Bacteria</taxon>
        <taxon>Bacillati</taxon>
        <taxon>Bacillota</taxon>
        <taxon>Bacilli</taxon>
        <taxon>Bacillales</taxon>
        <taxon>Paenibacillaceae</taxon>
        <taxon>Cohnella</taxon>
    </lineage>
</organism>
<dbReference type="GO" id="GO:0005737">
    <property type="term" value="C:cytoplasm"/>
    <property type="evidence" value="ECO:0007669"/>
    <property type="project" value="UniProtKB-SubCell"/>
</dbReference>
<dbReference type="PROSITE" id="PS50110">
    <property type="entry name" value="RESPONSE_REGULATORY"/>
    <property type="match status" value="1"/>
</dbReference>
<dbReference type="AlphaFoldDB" id="A0A7G5C1V2"/>
<dbReference type="SMART" id="SM00342">
    <property type="entry name" value="HTH_ARAC"/>
    <property type="match status" value="1"/>
</dbReference>
<comment type="subcellular location">
    <subcellularLocation>
        <location evidence="1">Cytoplasm</location>
    </subcellularLocation>
</comment>
<proteinExistence type="predicted"/>
<dbReference type="Pfam" id="PF12833">
    <property type="entry name" value="HTH_18"/>
    <property type="match status" value="1"/>
</dbReference>
<accession>A0A7G5C1V2</accession>
<evidence type="ECO:0000256" key="3">
    <source>
        <dbReference type="ARBA" id="ARBA00022553"/>
    </source>
</evidence>
<evidence type="ECO:0000256" key="2">
    <source>
        <dbReference type="ARBA" id="ARBA00022490"/>
    </source>
</evidence>
<dbReference type="InterPro" id="IPR001789">
    <property type="entry name" value="Sig_transdc_resp-reg_receiver"/>
</dbReference>
<dbReference type="Gene3D" id="3.40.50.2300">
    <property type="match status" value="1"/>
</dbReference>
<dbReference type="GO" id="GO:0000160">
    <property type="term" value="P:phosphorelay signal transduction system"/>
    <property type="evidence" value="ECO:0007669"/>
    <property type="project" value="UniProtKB-KW"/>
</dbReference>
<keyword evidence="4" id="KW-0902">Two-component regulatory system</keyword>
<feature type="compositionally biased region" description="Basic and acidic residues" evidence="9">
    <location>
        <begin position="523"/>
        <end position="535"/>
    </location>
</feature>
<feature type="region of interest" description="Disordered" evidence="9">
    <location>
        <begin position="513"/>
        <end position="535"/>
    </location>
</feature>
<dbReference type="InterPro" id="IPR041522">
    <property type="entry name" value="CdaR_GGDEF"/>
</dbReference>
<dbReference type="SMART" id="SM00448">
    <property type="entry name" value="REC"/>
    <property type="match status" value="1"/>
</dbReference>